<evidence type="ECO:0000313" key="1">
    <source>
        <dbReference type="EMBL" id="SCP02643.1"/>
    </source>
</evidence>
<dbReference type="EMBL" id="LT594634">
    <property type="protein sequence ID" value="SCP02643.1"/>
    <property type="molecule type" value="Genomic_DNA"/>
</dbReference>
<keyword evidence="2" id="KW-1185">Reference proteome</keyword>
<dbReference type="AlphaFoldDB" id="A0A1D3TCQ0"/>
<reference evidence="1 2" key="1">
    <citation type="submission" date="2016-06" db="EMBL/GenBank/DDBJ databases">
        <authorList>
            <consortium name="Pathogen Informatics"/>
        </authorList>
    </citation>
    <scope>NUCLEOTIDE SEQUENCE [LARGE SCALE GENOMIC DNA]</scope>
</reference>
<sequence length="411" mass="47308">MGNEKSACFSCQDTLSNLDDNIKNMDMLWLYQGSKNANVEADVEADVEANVEADVEADVEANVEADVEANVEADVEANVDDNIAACARSDEGDGGSIKEEGAEIKEYYNYAKESSKKILESHVNEYQKELDKYKKDPKCKIDPTIHIGNTEEIENYVITEKIYITTYIQYIDIYEDAIDVNEDIEKEEVEYVEVPKYVTKYVPKVVTNYMEKIIEIPSGEEIKRPQYNNVNVPYIIPKIVEKEIEVVLKKIIKPEIEITNEELEIEVLKYIPRIVPVNVYVPRYFGLSAKVKGEEEKQITYVSLSDKQIDQLMKDLNPHLDELKIFNENQTKKMHEYIKESQTQAHNHNLQPPQPQLVAYDEYGNCNSYDYSEFYRFEESCAQQLNYLQTHDSTKDVVADKSGGIKVNHLK</sequence>
<accession>A0A1D3TCQ0</accession>
<dbReference type="GeneID" id="39871001"/>
<dbReference type="Proteomes" id="UP000219813">
    <property type="component" value="Chromosome 13"/>
</dbReference>
<protein>
    <submittedName>
        <fullName evidence="1">Uncharacterized protein</fullName>
    </submittedName>
</protein>
<dbReference type="VEuPathDB" id="PlasmoDB:PmUG01_13029000"/>
<proteinExistence type="predicted"/>
<dbReference type="OMA" id="IFNENQT"/>
<gene>
    <name evidence="1" type="primary">PmUG01_13029000</name>
    <name evidence="1" type="ORF">PMUG01_13029000</name>
</gene>
<dbReference type="KEGG" id="pmal:PMUG01_13029000"/>
<evidence type="ECO:0000313" key="2">
    <source>
        <dbReference type="Proteomes" id="UP000219813"/>
    </source>
</evidence>
<name>A0A1D3TCQ0_PLAMA</name>
<dbReference type="RefSeq" id="XP_028863676.1">
    <property type="nucleotide sequence ID" value="XM_029007270.1"/>
</dbReference>
<organism evidence="1 2">
    <name type="scientific">Plasmodium malariae</name>
    <dbReference type="NCBI Taxonomy" id="5858"/>
    <lineage>
        <taxon>Eukaryota</taxon>
        <taxon>Sar</taxon>
        <taxon>Alveolata</taxon>
        <taxon>Apicomplexa</taxon>
        <taxon>Aconoidasida</taxon>
        <taxon>Haemosporida</taxon>
        <taxon>Plasmodiidae</taxon>
        <taxon>Plasmodium</taxon>
        <taxon>Plasmodium (Plasmodium)</taxon>
    </lineage>
</organism>
<dbReference type="OrthoDB" id="372049at2759"/>